<dbReference type="PANTHER" id="PTHR36154">
    <property type="entry name" value="DNA-BINDING TRANSCRIPTIONAL ACTIVATOR ALPA"/>
    <property type="match status" value="1"/>
</dbReference>
<dbReference type="EMBL" id="KL403736">
    <property type="protein sequence ID" value="KEH15451.1"/>
    <property type="molecule type" value="Genomic_DNA"/>
</dbReference>
<dbReference type="AlphaFoldDB" id="A0A072TE09"/>
<sequence>MSKDAATQSRILRIKRLKDKTGLSRSTVYNKMNPDSKYYDAEFPKSIRLGDSSVGWRESDVDAWLVTRPQAIKRMAIRDGATLEAIAHGLSQAYNVRGSLAALKSALNRIRRMQEAELDRLWYDQVDLEHYGALASQAGPRGNVYPMGGQMALSGSQGGFLYGTPVPQYLPGTAMPAPVGGFQVPNGPFPNQPMSPQQNTGLPLNCYPTPRNDLY</sequence>
<proteinExistence type="predicted"/>
<dbReference type="PANTHER" id="PTHR36154:SF1">
    <property type="entry name" value="DNA-BINDING TRANSCRIPTIONAL ACTIVATOR ALPA"/>
    <property type="match status" value="1"/>
</dbReference>
<name>A0A072TE09_MEDTR</name>
<gene>
    <name evidence="2" type="ORF">MTR_1012s0010</name>
</gene>
<feature type="region of interest" description="Disordered" evidence="1">
    <location>
        <begin position="186"/>
        <end position="215"/>
    </location>
</feature>
<reference evidence="2 4" key="2">
    <citation type="journal article" date="2014" name="BMC Genomics">
        <title>An improved genome release (version Mt4.0) for the model legume Medicago truncatula.</title>
        <authorList>
            <person name="Tang H."/>
            <person name="Krishnakumar V."/>
            <person name="Bidwell S."/>
            <person name="Rosen B."/>
            <person name="Chan A."/>
            <person name="Zhou S."/>
            <person name="Gentzbittel L."/>
            <person name="Childs K.L."/>
            <person name="Yandell M."/>
            <person name="Gundlach H."/>
            <person name="Mayer K.F."/>
            <person name="Schwartz D.C."/>
            <person name="Town C.D."/>
        </authorList>
    </citation>
    <scope>GENOME REANNOTATION</scope>
    <source>
        <strain evidence="2">A17</strain>
        <strain evidence="3 4">cv. Jemalong A17</strain>
    </source>
</reference>
<evidence type="ECO:0000313" key="2">
    <source>
        <dbReference type="EMBL" id="KEH15451.1"/>
    </source>
</evidence>
<dbReference type="HOGENOM" id="CLU_1284989_0_0_1"/>
<dbReference type="InterPro" id="IPR052931">
    <property type="entry name" value="Prophage_regulatory_activator"/>
</dbReference>
<dbReference type="InterPro" id="IPR010260">
    <property type="entry name" value="AlpA"/>
</dbReference>
<keyword evidence="4" id="KW-1185">Reference proteome</keyword>
<reference evidence="2 4" key="1">
    <citation type="journal article" date="2011" name="Nature">
        <title>The Medicago genome provides insight into the evolution of rhizobial symbioses.</title>
        <authorList>
            <person name="Young N.D."/>
            <person name="Debelle F."/>
            <person name="Oldroyd G.E."/>
            <person name="Geurts R."/>
            <person name="Cannon S.B."/>
            <person name="Udvardi M.K."/>
            <person name="Benedito V.A."/>
            <person name="Mayer K.F."/>
            <person name="Gouzy J."/>
            <person name="Schoof H."/>
            <person name="Van de Peer Y."/>
            <person name="Proost S."/>
            <person name="Cook D.R."/>
            <person name="Meyers B.C."/>
            <person name="Spannagl M."/>
            <person name="Cheung F."/>
            <person name="De Mita S."/>
            <person name="Krishnakumar V."/>
            <person name="Gundlach H."/>
            <person name="Zhou S."/>
            <person name="Mudge J."/>
            <person name="Bharti A.K."/>
            <person name="Murray J.D."/>
            <person name="Naoumkina M.A."/>
            <person name="Rosen B."/>
            <person name="Silverstein K.A."/>
            <person name="Tang H."/>
            <person name="Rombauts S."/>
            <person name="Zhao P.X."/>
            <person name="Zhou P."/>
            <person name="Barbe V."/>
            <person name="Bardou P."/>
            <person name="Bechner M."/>
            <person name="Bellec A."/>
            <person name="Berger A."/>
            <person name="Berges H."/>
            <person name="Bidwell S."/>
            <person name="Bisseling T."/>
            <person name="Choisne N."/>
            <person name="Couloux A."/>
            <person name="Denny R."/>
            <person name="Deshpande S."/>
            <person name="Dai X."/>
            <person name="Doyle J.J."/>
            <person name="Dudez A.M."/>
            <person name="Farmer A.D."/>
            <person name="Fouteau S."/>
            <person name="Franken C."/>
            <person name="Gibelin C."/>
            <person name="Gish J."/>
            <person name="Goldstein S."/>
            <person name="Gonzalez A.J."/>
            <person name="Green P.J."/>
            <person name="Hallab A."/>
            <person name="Hartog M."/>
            <person name="Hua A."/>
            <person name="Humphray S.J."/>
            <person name="Jeong D.H."/>
            <person name="Jing Y."/>
            <person name="Jocker A."/>
            <person name="Kenton S.M."/>
            <person name="Kim D.J."/>
            <person name="Klee K."/>
            <person name="Lai H."/>
            <person name="Lang C."/>
            <person name="Lin S."/>
            <person name="Macmil S.L."/>
            <person name="Magdelenat G."/>
            <person name="Matthews L."/>
            <person name="McCorrison J."/>
            <person name="Monaghan E.L."/>
            <person name="Mun J.H."/>
            <person name="Najar F.Z."/>
            <person name="Nicholson C."/>
            <person name="Noirot C."/>
            <person name="O'Bleness M."/>
            <person name="Paule C.R."/>
            <person name="Poulain J."/>
            <person name="Prion F."/>
            <person name="Qin B."/>
            <person name="Qu C."/>
            <person name="Retzel E.F."/>
            <person name="Riddle C."/>
            <person name="Sallet E."/>
            <person name="Samain S."/>
            <person name="Samson N."/>
            <person name="Sanders I."/>
            <person name="Saurat O."/>
            <person name="Scarpelli C."/>
            <person name="Schiex T."/>
            <person name="Segurens B."/>
            <person name="Severin A.J."/>
            <person name="Sherrier D.J."/>
            <person name="Shi R."/>
            <person name="Sims S."/>
            <person name="Singer S.R."/>
            <person name="Sinharoy S."/>
            <person name="Sterck L."/>
            <person name="Viollet A."/>
            <person name="Wang B.B."/>
            <person name="Wang K."/>
            <person name="Wang M."/>
            <person name="Wang X."/>
            <person name="Warfsmann J."/>
            <person name="Weissenbach J."/>
            <person name="White D.D."/>
            <person name="White J.D."/>
            <person name="Wiley G.B."/>
            <person name="Wincker P."/>
            <person name="Xing Y."/>
            <person name="Yang L."/>
            <person name="Yao Z."/>
            <person name="Ying F."/>
            <person name="Zhai J."/>
            <person name="Zhou L."/>
            <person name="Zuber A."/>
            <person name="Denarie J."/>
            <person name="Dixon R.A."/>
            <person name="May G.D."/>
            <person name="Schwartz D.C."/>
            <person name="Rogers J."/>
            <person name="Quetier F."/>
            <person name="Town C.D."/>
            <person name="Roe B.A."/>
        </authorList>
    </citation>
    <scope>NUCLEOTIDE SEQUENCE [LARGE SCALE GENOMIC DNA]</scope>
    <source>
        <strain evidence="2">A17</strain>
        <strain evidence="3 4">cv. Jemalong A17</strain>
    </source>
</reference>
<evidence type="ECO:0000313" key="4">
    <source>
        <dbReference type="Proteomes" id="UP000002051"/>
    </source>
</evidence>
<reference evidence="3" key="3">
    <citation type="submission" date="2015-06" db="UniProtKB">
        <authorList>
            <consortium name="EnsemblPlants"/>
        </authorList>
    </citation>
    <scope>IDENTIFICATION</scope>
    <source>
        <strain evidence="3">cv. Jemalong A17</strain>
    </source>
</reference>
<dbReference type="Pfam" id="PF05930">
    <property type="entry name" value="Phage_AlpA"/>
    <property type="match status" value="1"/>
</dbReference>
<dbReference type="Gene3D" id="1.10.238.160">
    <property type="match status" value="1"/>
</dbReference>
<protein>
    <submittedName>
        <fullName evidence="2">Phage transcriptional regulator, AlpA</fullName>
    </submittedName>
</protein>
<evidence type="ECO:0000313" key="3">
    <source>
        <dbReference type="EnsemblPlants" id="KEH15451"/>
    </source>
</evidence>
<accession>A0A072TE09</accession>
<dbReference type="Proteomes" id="UP000002051">
    <property type="component" value="Unassembled WGS sequence"/>
</dbReference>
<dbReference type="EnsemblPlants" id="KEH15451">
    <property type="protein sequence ID" value="KEH15451"/>
    <property type="gene ID" value="MTR_1012s0010"/>
</dbReference>
<evidence type="ECO:0000256" key="1">
    <source>
        <dbReference type="SAM" id="MobiDB-lite"/>
    </source>
</evidence>
<organism evidence="2 4">
    <name type="scientific">Medicago truncatula</name>
    <name type="common">Barrel medic</name>
    <name type="synonym">Medicago tribuloides</name>
    <dbReference type="NCBI Taxonomy" id="3880"/>
    <lineage>
        <taxon>Eukaryota</taxon>
        <taxon>Viridiplantae</taxon>
        <taxon>Streptophyta</taxon>
        <taxon>Embryophyta</taxon>
        <taxon>Tracheophyta</taxon>
        <taxon>Spermatophyta</taxon>
        <taxon>Magnoliopsida</taxon>
        <taxon>eudicotyledons</taxon>
        <taxon>Gunneridae</taxon>
        <taxon>Pentapetalae</taxon>
        <taxon>rosids</taxon>
        <taxon>fabids</taxon>
        <taxon>Fabales</taxon>
        <taxon>Fabaceae</taxon>
        <taxon>Papilionoideae</taxon>
        <taxon>50 kb inversion clade</taxon>
        <taxon>NPAAA clade</taxon>
        <taxon>Hologalegina</taxon>
        <taxon>IRL clade</taxon>
        <taxon>Trifolieae</taxon>
        <taxon>Medicago</taxon>
    </lineage>
</organism>